<feature type="domain" description="Transcription regulator PadR N-terminal" evidence="2">
    <location>
        <begin position="66"/>
        <end position="137"/>
    </location>
</feature>
<dbReference type="PANTHER" id="PTHR43252">
    <property type="entry name" value="TRANSCRIPTIONAL REGULATOR YQJI"/>
    <property type="match status" value="1"/>
</dbReference>
<dbReference type="Proteomes" id="UP000588586">
    <property type="component" value="Unassembled WGS sequence"/>
</dbReference>
<dbReference type="InterPro" id="IPR036388">
    <property type="entry name" value="WH-like_DNA-bd_sf"/>
</dbReference>
<dbReference type="AlphaFoldDB" id="A0A849HEW5"/>
<evidence type="ECO:0000313" key="4">
    <source>
        <dbReference type="Proteomes" id="UP000588586"/>
    </source>
</evidence>
<dbReference type="InterPro" id="IPR005149">
    <property type="entry name" value="Tscrpt_reg_PadR_N"/>
</dbReference>
<sequence length="218" mass="23247">MNRMDINHRNSKHPRRGGPHGRGRGPRGDRGFGPGGPGFGPGFGGPRGGGFGGPRRGRRGDVRRAILALLTEEPMNGYGIITAIAERSDATWQPGPGSIYPALRALEEEGLIAPDESDDDARRKVFALTDDGRAYAAEHADELSEAFAAATTPQRGFRELRQEVHALHGAIQQVGMTGRTESIEAAREALAEARRAIYRILAEDDGGTGNDKAAGDKS</sequence>
<dbReference type="EMBL" id="JABEPQ010000001">
    <property type="protein sequence ID" value="NNM45669.1"/>
    <property type="molecule type" value="Genomic_DNA"/>
</dbReference>
<evidence type="ECO:0000256" key="1">
    <source>
        <dbReference type="SAM" id="MobiDB-lite"/>
    </source>
</evidence>
<comment type="caution">
    <text evidence="3">The sequence shown here is derived from an EMBL/GenBank/DDBJ whole genome shotgun (WGS) entry which is preliminary data.</text>
</comment>
<dbReference type="Pfam" id="PF03551">
    <property type="entry name" value="PadR"/>
    <property type="match status" value="1"/>
</dbReference>
<name>A0A849HEW5_9MICO</name>
<proteinExistence type="predicted"/>
<protein>
    <submittedName>
        <fullName evidence="3">PadR family transcriptional regulator</fullName>
    </submittedName>
</protein>
<feature type="compositionally biased region" description="Gly residues" evidence="1">
    <location>
        <begin position="31"/>
        <end position="54"/>
    </location>
</feature>
<evidence type="ECO:0000313" key="3">
    <source>
        <dbReference type="EMBL" id="NNM45669.1"/>
    </source>
</evidence>
<gene>
    <name evidence="3" type="ORF">HJG52_06580</name>
</gene>
<feature type="region of interest" description="Disordered" evidence="1">
    <location>
        <begin position="1"/>
        <end position="58"/>
    </location>
</feature>
<evidence type="ECO:0000259" key="2">
    <source>
        <dbReference type="Pfam" id="PF03551"/>
    </source>
</evidence>
<keyword evidence="4" id="KW-1185">Reference proteome</keyword>
<organism evidence="3 4">
    <name type="scientific">Knoellia koreensis</name>
    <dbReference type="NCBI Taxonomy" id="2730921"/>
    <lineage>
        <taxon>Bacteria</taxon>
        <taxon>Bacillati</taxon>
        <taxon>Actinomycetota</taxon>
        <taxon>Actinomycetes</taxon>
        <taxon>Micrococcales</taxon>
        <taxon>Intrasporangiaceae</taxon>
        <taxon>Knoellia</taxon>
    </lineage>
</organism>
<dbReference type="RefSeq" id="WP_171242661.1">
    <property type="nucleotide sequence ID" value="NZ_JABEPQ010000001.1"/>
</dbReference>
<dbReference type="PANTHER" id="PTHR43252:SF2">
    <property type="entry name" value="TRANSCRIPTION REGULATOR, PADR-LIKE FAMILY"/>
    <property type="match status" value="1"/>
</dbReference>
<reference evidence="3 4" key="1">
    <citation type="submission" date="2020-04" db="EMBL/GenBank/DDBJ databases">
        <title>Knoellia sp. isolate from air conditioner.</title>
        <authorList>
            <person name="Chea S."/>
            <person name="Kim D.-U."/>
        </authorList>
    </citation>
    <scope>NUCLEOTIDE SEQUENCE [LARGE SCALE GENOMIC DNA]</scope>
    <source>
        <strain evidence="3 4">DB2414S</strain>
    </source>
</reference>
<dbReference type="CDD" id="cd00090">
    <property type="entry name" value="HTH_ARSR"/>
    <property type="match status" value="1"/>
</dbReference>
<feature type="compositionally biased region" description="Basic residues" evidence="1">
    <location>
        <begin position="9"/>
        <end position="25"/>
    </location>
</feature>
<dbReference type="Gene3D" id="1.10.10.10">
    <property type="entry name" value="Winged helix-like DNA-binding domain superfamily/Winged helix DNA-binding domain"/>
    <property type="match status" value="1"/>
</dbReference>
<dbReference type="SUPFAM" id="SSF46785">
    <property type="entry name" value="Winged helix' DNA-binding domain"/>
    <property type="match status" value="1"/>
</dbReference>
<dbReference type="InterPro" id="IPR036390">
    <property type="entry name" value="WH_DNA-bd_sf"/>
</dbReference>
<accession>A0A849HEW5</accession>
<dbReference type="InterPro" id="IPR011991">
    <property type="entry name" value="ArsR-like_HTH"/>
</dbReference>